<dbReference type="PANTHER" id="PTHR35337">
    <property type="entry name" value="SLR1478 PROTEIN"/>
    <property type="match status" value="1"/>
</dbReference>
<feature type="transmembrane region" description="Helical" evidence="1">
    <location>
        <begin position="25"/>
        <end position="45"/>
    </location>
</feature>
<evidence type="ECO:0000256" key="1">
    <source>
        <dbReference type="SAM" id="Phobius"/>
    </source>
</evidence>
<sequence length="197" mass="21727">MTRWETKRLKRQYVAAWSTLHQARLGILIALLVYAAGCAGGWLFADHLDFLKQAAGSLADKFEGKQGADFIFSLFLHNLAATYVAMCLVSLWGLFPMVNAMANGLILGWLIGIAGGPSLHDAVAMLVPHGIFEWPAMMTAWGVGFWRGAGYRFDRLPGTYLHRWKQANRAFFLVVLPLLLAAALVEGRAHLLDPFPG</sequence>
<name>A0A5K7Z0D2_9BACT</name>
<dbReference type="Proteomes" id="UP000427906">
    <property type="component" value="Chromosome"/>
</dbReference>
<evidence type="ECO:0000313" key="3">
    <source>
        <dbReference type="Proteomes" id="UP000427906"/>
    </source>
</evidence>
<feature type="transmembrane region" description="Helical" evidence="1">
    <location>
        <begin position="102"/>
        <end position="119"/>
    </location>
</feature>
<keyword evidence="1" id="KW-1133">Transmembrane helix</keyword>
<feature type="transmembrane region" description="Helical" evidence="1">
    <location>
        <begin position="170"/>
        <end position="191"/>
    </location>
</feature>
<accession>A0A5K7Z0D2</accession>
<keyword evidence="1" id="KW-0472">Membrane</keyword>
<dbReference type="PANTHER" id="PTHR35337:SF1">
    <property type="entry name" value="SLR1478 PROTEIN"/>
    <property type="match status" value="1"/>
</dbReference>
<organism evidence="2 3">
    <name type="scientific">Desulfosarcina alkanivorans</name>
    <dbReference type="NCBI Taxonomy" id="571177"/>
    <lineage>
        <taxon>Bacteria</taxon>
        <taxon>Pseudomonadati</taxon>
        <taxon>Thermodesulfobacteriota</taxon>
        <taxon>Desulfobacteria</taxon>
        <taxon>Desulfobacterales</taxon>
        <taxon>Desulfosarcinaceae</taxon>
        <taxon>Desulfosarcina</taxon>
    </lineage>
</organism>
<evidence type="ECO:0008006" key="4">
    <source>
        <dbReference type="Google" id="ProtNLM"/>
    </source>
</evidence>
<dbReference type="Pfam" id="PF01944">
    <property type="entry name" value="SpoIIM"/>
    <property type="match status" value="1"/>
</dbReference>
<proteinExistence type="predicted"/>
<keyword evidence="1" id="KW-0812">Transmembrane</keyword>
<reference evidence="2 3" key="1">
    <citation type="submission" date="2019-11" db="EMBL/GenBank/DDBJ databases">
        <title>Comparative genomics of hydrocarbon-degrading Desulfosarcina strains.</title>
        <authorList>
            <person name="Watanabe M."/>
            <person name="Kojima H."/>
            <person name="Fukui M."/>
        </authorList>
    </citation>
    <scope>NUCLEOTIDE SEQUENCE [LARGE SCALE GENOMIC DNA]</scope>
    <source>
        <strain evidence="2 3">PL12</strain>
    </source>
</reference>
<feature type="transmembrane region" description="Helical" evidence="1">
    <location>
        <begin position="70"/>
        <end position="95"/>
    </location>
</feature>
<dbReference type="RefSeq" id="WP_167527883.1">
    <property type="nucleotide sequence ID" value="NZ_AP021874.1"/>
</dbReference>
<gene>
    <name evidence="2" type="ORF">DSCA_42170</name>
</gene>
<dbReference type="KEGG" id="dalk:DSCA_42170"/>
<protein>
    <recommendedName>
        <fullName evidence="4">Stage II sporulation protein M</fullName>
    </recommendedName>
</protein>
<evidence type="ECO:0000313" key="2">
    <source>
        <dbReference type="EMBL" id="BBO70287.1"/>
    </source>
</evidence>
<feature type="transmembrane region" description="Helical" evidence="1">
    <location>
        <begin position="131"/>
        <end position="149"/>
    </location>
</feature>
<dbReference type="InterPro" id="IPR002798">
    <property type="entry name" value="SpoIIM-like"/>
</dbReference>
<dbReference type="AlphaFoldDB" id="A0A5K7Z0D2"/>
<dbReference type="EMBL" id="AP021874">
    <property type="protein sequence ID" value="BBO70287.1"/>
    <property type="molecule type" value="Genomic_DNA"/>
</dbReference>
<keyword evidence="3" id="KW-1185">Reference proteome</keyword>